<dbReference type="Proteomes" id="UP001230685">
    <property type="component" value="Unassembled WGS sequence"/>
</dbReference>
<dbReference type="InterPro" id="IPR027417">
    <property type="entry name" value="P-loop_NTPase"/>
</dbReference>
<evidence type="ECO:0008006" key="3">
    <source>
        <dbReference type="Google" id="ProtNLM"/>
    </source>
</evidence>
<proteinExistence type="predicted"/>
<sequence>MAIAVSDLQFGEADAKNEVFQQGRYGSMVFRNAFLIPPRIDIDALLLGARFFISGQKGCGKTALLLHTQQLLAEHGAHTHIILFKSGVREAERAKLASGNGVEILLTGDPLNVEYDYSTNWLWFIYRNILRLIQISDVAEGVEIADDLRRLTGVATETKNSTFSDLAMSRVKGSAKAGVKAGPFSGEITAEVEAVQKNVDDRAVMDIIEIVERYLPKIKMKMGKRCLLFFDELELFWNRPDQRERDLFLIRDLLQSVARVNRILGATSASFVVYASVRSEVLEEVNRVGPEIVRDITDFGVSVSWNVKGDAHNQPILGIVETKINASEVEVAGFQTDDVWEVYFPESLYGKSIKDYLLDISMFKPRNLVSRLNLAKAYNATAERLEAEAFEETVTDFSQAVWREIEEELLGVYTPKQVSNLKAMLTGFRSSFKIADFAERVKRLGAVDPSLTEGFRSQDQVLAACRGLYRVGAIGNSYAVRGERGQKVRRDRWSFRDMGEPAITETFIVHESLRKVFQLAYGS</sequence>
<accession>A0ABT9EPR1</accession>
<dbReference type="EMBL" id="JAUUDS010000011">
    <property type="protein sequence ID" value="MDP1028628.1"/>
    <property type="molecule type" value="Genomic_DNA"/>
</dbReference>
<reference evidence="1 2" key="1">
    <citation type="submission" date="2023-07" db="EMBL/GenBank/DDBJ databases">
        <authorList>
            <person name="Kim M.K."/>
        </authorList>
    </citation>
    <scope>NUCLEOTIDE SEQUENCE [LARGE SCALE GENOMIC DNA]</scope>
    <source>
        <strain evidence="1 2">KR1UV-12</strain>
    </source>
</reference>
<dbReference type="RefSeq" id="WP_305174359.1">
    <property type="nucleotide sequence ID" value="NZ_JAUUDS010000011.1"/>
</dbReference>
<organism evidence="1 2">
    <name type="scientific">Sphingomonas aurea</name>
    <dbReference type="NCBI Taxonomy" id="3063994"/>
    <lineage>
        <taxon>Bacteria</taxon>
        <taxon>Pseudomonadati</taxon>
        <taxon>Pseudomonadota</taxon>
        <taxon>Alphaproteobacteria</taxon>
        <taxon>Sphingomonadales</taxon>
        <taxon>Sphingomonadaceae</taxon>
        <taxon>Sphingomonas</taxon>
    </lineage>
</organism>
<protein>
    <recommendedName>
        <fullName evidence="3">ATP-binding protein</fullName>
    </recommendedName>
</protein>
<name>A0ABT9EPR1_9SPHN</name>
<gene>
    <name evidence="1" type="ORF">Q5H91_15500</name>
</gene>
<evidence type="ECO:0000313" key="1">
    <source>
        <dbReference type="EMBL" id="MDP1028628.1"/>
    </source>
</evidence>
<keyword evidence="2" id="KW-1185">Reference proteome</keyword>
<dbReference type="NCBIfam" id="NF047389">
    <property type="entry name" value="ATPase_Sll1717"/>
    <property type="match status" value="1"/>
</dbReference>
<evidence type="ECO:0000313" key="2">
    <source>
        <dbReference type="Proteomes" id="UP001230685"/>
    </source>
</evidence>
<comment type="caution">
    <text evidence="1">The sequence shown here is derived from an EMBL/GenBank/DDBJ whole genome shotgun (WGS) entry which is preliminary data.</text>
</comment>
<dbReference type="SUPFAM" id="SSF52540">
    <property type="entry name" value="P-loop containing nucleoside triphosphate hydrolases"/>
    <property type="match status" value="1"/>
</dbReference>
<dbReference type="InterPro" id="IPR059206">
    <property type="entry name" value="Sll1717-like"/>
</dbReference>